<gene>
    <name evidence="2" type="ORF">LQ567_10410</name>
</gene>
<comment type="caution">
    <text evidence="2">The sequence shown here is derived from an EMBL/GenBank/DDBJ whole genome shotgun (WGS) entry which is preliminary data.</text>
</comment>
<dbReference type="RefSeq" id="WP_231004442.1">
    <property type="nucleotide sequence ID" value="NZ_JAJNEC010000005.1"/>
</dbReference>
<evidence type="ECO:0008006" key="4">
    <source>
        <dbReference type="Google" id="ProtNLM"/>
    </source>
</evidence>
<accession>A0ABS8PQ02</accession>
<dbReference type="Proteomes" id="UP001199816">
    <property type="component" value="Unassembled WGS sequence"/>
</dbReference>
<proteinExistence type="predicted"/>
<dbReference type="EMBL" id="JAJNEC010000005">
    <property type="protein sequence ID" value="MCD2423177.1"/>
    <property type="molecule type" value="Genomic_DNA"/>
</dbReference>
<dbReference type="Gene3D" id="2.40.128.490">
    <property type="entry name" value="Uncharacterised protein PF14869, DUF4488"/>
    <property type="match status" value="1"/>
</dbReference>
<organism evidence="2 3">
    <name type="scientific">Niabella pedocola</name>
    <dbReference type="NCBI Taxonomy" id="1752077"/>
    <lineage>
        <taxon>Bacteria</taxon>
        <taxon>Pseudomonadati</taxon>
        <taxon>Bacteroidota</taxon>
        <taxon>Chitinophagia</taxon>
        <taxon>Chitinophagales</taxon>
        <taxon>Chitinophagaceae</taxon>
        <taxon>Niabella</taxon>
    </lineage>
</organism>
<sequence length="243" mass="27425">MKMSGPFHLLPLLCVILFTGFARPASKTSVTGSWMYTKGTETWVLMAADQYCMVTHYDATGKTFFKTFGGFQHVEKGILQLNYRFHSGDKSKTGSIGAFTWNVKNGYVESNLSGETGKWVPAGKANGEMTGVWRITKRKEGDQLREIQLAPRRTLKFLTDDRFQWAAINIETGEFSGTGGGTYTFRNGIYTEQIAFFSRDSSRVGMALQFKDHLEEGHWIHTGLSSKGDPIYEVWSKTRPEER</sequence>
<feature type="signal peptide" evidence="1">
    <location>
        <begin position="1"/>
        <end position="24"/>
    </location>
</feature>
<keyword evidence="3" id="KW-1185">Reference proteome</keyword>
<reference evidence="2 3" key="1">
    <citation type="submission" date="2021-11" db="EMBL/GenBank/DDBJ databases">
        <title>Genomic of Niabella pedocola.</title>
        <authorList>
            <person name="Wu T."/>
        </authorList>
    </citation>
    <scope>NUCLEOTIDE SEQUENCE [LARGE SCALE GENOMIC DNA]</scope>
    <source>
        <strain evidence="2 3">JCM 31011</strain>
    </source>
</reference>
<name>A0ABS8PQ02_9BACT</name>
<evidence type="ECO:0000313" key="3">
    <source>
        <dbReference type="Proteomes" id="UP001199816"/>
    </source>
</evidence>
<protein>
    <recommendedName>
        <fullName evidence="4">Membrane or secreted protein</fullName>
    </recommendedName>
</protein>
<keyword evidence="1" id="KW-0732">Signal</keyword>
<feature type="chain" id="PRO_5046466205" description="Membrane or secreted protein" evidence="1">
    <location>
        <begin position="25"/>
        <end position="243"/>
    </location>
</feature>
<evidence type="ECO:0000256" key="1">
    <source>
        <dbReference type="SAM" id="SignalP"/>
    </source>
</evidence>
<evidence type="ECO:0000313" key="2">
    <source>
        <dbReference type="EMBL" id="MCD2423177.1"/>
    </source>
</evidence>